<keyword evidence="10" id="KW-0328">Glycosyltransferase</keyword>
<comment type="catalytic activity">
    <reaction evidence="1">
        <text>AMP + diphosphate = 5-phospho-alpha-D-ribose 1-diphosphate + adenine</text>
        <dbReference type="Rhea" id="RHEA:16609"/>
        <dbReference type="ChEBI" id="CHEBI:16708"/>
        <dbReference type="ChEBI" id="CHEBI:33019"/>
        <dbReference type="ChEBI" id="CHEBI:58017"/>
        <dbReference type="ChEBI" id="CHEBI:456215"/>
        <dbReference type="EC" id="2.4.2.7"/>
    </reaction>
</comment>
<organism evidence="14 15">
    <name type="scientific">Lingula anatina</name>
    <name type="common">Brachiopod</name>
    <name type="synonym">Lingula unguis</name>
    <dbReference type="NCBI Taxonomy" id="7574"/>
    <lineage>
        <taxon>Eukaryota</taxon>
        <taxon>Metazoa</taxon>
        <taxon>Spiralia</taxon>
        <taxon>Lophotrochozoa</taxon>
        <taxon>Brachiopoda</taxon>
        <taxon>Linguliformea</taxon>
        <taxon>Lingulata</taxon>
        <taxon>Lingulida</taxon>
        <taxon>Linguloidea</taxon>
        <taxon>Lingulidae</taxon>
        <taxon>Lingula</taxon>
    </lineage>
</organism>
<evidence type="ECO:0000256" key="12">
    <source>
        <dbReference type="ARBA" id="ARBA00022726"/>
    </source>
</evidence>
<evidence type="ECO:0000256" key="10">
    <source>
        <dbReference type="ARBA" id="ARBA00022676"/>
    </source>
</evidence>
<keyword evidence="9" id="KW-0963">Cytoplasm</keyword>
<gene>
    <name evidence="15" type="primary">LOC106156397</name>
</gene>
<dbReference type="NCBIfam" id="NF002636">
    <property type="entry name" value="PRK02304.1-5"/>
    <property type="match status" value="1"/>
</dbReference>
<evidence type="ECO:0000259" key="13">
    <source>
        <dbReference type="Pfam" id="PF00156"/>
    </source>
</evidence>
<dbReference type="PANTHER" id="PTHR32315:SF3">
    <property type="entry name" value="ADENINE PHOSPHORIBOSYLTRANSFERASE"/>
    <property type="match status" value="1"/>
</dbReference>
<evidence type="ECO:0000256" key="1">
    <source>
        <dbReference type="ARBA" id="ARBA00000868"/>
    </source>
</evidence>
<dbReference type="EC" id="2.4.2.7" evidence="7"/>
<dbReference type="FunFam" id="3.40.50.2020:FF:000004">
    <property type="entry name" value="Adenine phosphoribosyltransferase"/>
    <property type="match status" value="1"/>
</dbReference>
<dbReference type="RefSeq" id="XP_013387077.1">
    <property type="nucleotide sequence ID" value="XM_013531623.1"/>
</dbReference>
<evidence type="ECO:0000256" key="5">
    <source>
        <dbReference type="ARBA" id="ARBA00008391"/>
    </source>
</evidence>
<evidence type="ECO:0000256" key="2">
    <source>
        <dbReference type="ARBA" id="ARBA00003968"/>
    </source>
</evidence>
<evidence type="ECO:0000256" key="11">
    <source>
        <dbReference type="ARBA" id="ARBA00022679"/>
    </source>
</evidence>
<dbReference type="GO" id="GO:0002055">
    <property type="term" value="F:adenine binding"/>
    <property type="evidence" value="ECO:0007669"/>
    <property type="project" value="TreeGrafter"/>
</dbReference>
<keyword evidence="14" id="KW-1185">Reference proteome</keyword>
<dbReference type="NCBIfam" id="NF002634">
    <property type="entry name" value="PRK02304.1-3"/>
    <property type="match status" value="1"/>
</dbReference>
<name>A0A1S3HM42_LINAN</name>
<dbReference type="GO" id="GO:0044209">
    <property type="term" value="P:AMP salvage"/>
    <property type="evidence" value="ECO:0007669"/>
    <property type="project" value="UniProtKB-UniPathway"/>
</dbReference>
<dbReference type="InterPro" id="IPR029057">
    <property type="entry name" value="PRTase-like"/>
</dbReference>
<dbReference type="Pfam" id="PF00156">
    <property type="entry name" value="Pribosyltran"/>
    <property type="match status" value="1"/>
</dbReference>
<feature type="domain" description="Phosphoribosyltransferase" evidence="13">
    <location>
        <begin position="37"/>
        <end position="148"/>
    </location>
</feature>
<dbReference type="FunCoup" id="A0A1S3HM42">
    <property type="interactions" value="825"/>
</dbReference>
<dbReference type="InterPro" id="IPR050054">
    <property type="entry name" value="UPRTase/APRTase"/>
</dbReference>
<comment type="similarity">
    <text evidence="5">Belongs to the purine/pyrimidine phosphoribosyltransferase family.</text>
</comment>
<evidence type="ECO:0000313" key="15">
    <source>
        <dbReference type="RefSeq" id="XP_013387077.1"/>
    </source>
</evidence>
<comment type="subcellular location">
    <subcellularLocation>
        <location evidence="3">Cytoplasm</location>
    </subcellularLocation>
</comment>
<dbReference type="PANTHER" id="PTHR32315">
    <property type="entry name" value="ADENINE PHOSPHORIBOSYLTRANSFERASE"/>
    <property type="match status" value="1"/>
</dbReference>
<evidence type="ECO:0000256" key="7">
    <source>
        <dbReference type="ARBA" id="ARBA00011893"/>
    </source>
</evidence>
<keyword evidence="12" id="KW-0660">Purine salvage</keyword>
<dbReference type="GO" id="GO:0003999">
    <property type="term" value="F:adenine phosphoribosyltransferase activity"/>
    <property type="evidence" value="ECO:0007669"/>
    <property type="project" value="UniProtKB-EC"/>
</dbReference>
<dbReference type="HAMAP" id="MF_00004">
    <property type="entry name" value="Aden_phosphoribosyltr"/>
    <property type="match status" value="1"/>
</dbReference>
<dbReference type="NCBIfam" id="TIGR01090">
    <property type="entry name" value="apt"/>
    <property type="match status" value="1"/>
</dbReference>
<evidence type="ECO:0000256" key="6">
    <source>
        <dbReference type="ARBA" id="ARBA00011738"/>
    </source>
</evidence>
<dbReference type="AlphaFoldDB" id="A0A1S3HM42"/>
<evidence type="ECO:0000256" key="8">
    <source>
        <dbReference type="ARBA" id="ARBA00017366"/>
    </source>
</evidence>
<accession>A0A1S3HM42</accession>
<dbReference type="Gene3D" id="3.40.50.2020">
    <property type="match status" value="1"/>
</dbReference>
<protein>
    <recommendedName>
        <fullName evidence="8">Adenine phosphoribosyltransferase</fullName>
        <ecNumber evidence="7">2.4.2.7</ecNumber>
    </recommendedName>
</protein>
<comment type="function">
    <text evidence="2">Catalyzes a salvage reaction resulting in the formation of AMP, that is energically less costly than de novo synthesis.</text>
</comment>
<dbReference type="UniPathway" id="UPA00588">
    <property type="reaction ID" value="UER00646"/>
</dbReference>
<proteinExistence type="inferred from homology"/>
<keyword evidence="11" id="KW-0808">Transferase</keyword>
<dbReference type="GO" id="GO:0016208">
    <property type="term" value="F:AMP binding"/>
    <property type="evidence" value="ECO:0007669"/>
    <property type="project" value="TreeGrafter"/>
</dbReference>
<evidence type="ECO:0000256" key="9">
    <source>
        <dbReference type="ARBA" id="ARBA00022490"/>
    </source>
</evidence>
<evidence type="ECO:0000256" key="4">
    <source>
        <dbReference type="ARBA" id="ARBA00004659"/>
    </source>
</evidence>
<comment type="pathway">
    <text evidence="4">Purine metabolism; AMP biosynthesis via salvage pathway; AMP from adenine: step 1/1.</text>
</comment>
<sequence>MSTDKRLDRVKETVAAIPDFPKKGILFRDLFPVLTFPDVFKGLISLMSEYVKDAHPDCEGIIGLESRGFLYGPMIAQELNVPFVPVRKKGKLPGELVQVTYQLEYGTDTFEMQKNSLKPGQKVVIVDDLLATGGTMAAAVELVQQVGGIAQCGLVVIELVDLKGREKIQGTVKSFLQYSGD</sequence>
<dbReference type="GO" id="GO:0005737">
    <property type="term" value="C:cytoplasm"/>
    <property type="evidence" value="ECO:0007669"/>
    <property type="project" value="UniProtKB-SubCell"/>
</dbReference>
<evidence type="ECO:0000313" key="14">
    <source>
        <dbReference type="Proteomes" id="UP000085678"/>
    </source>
</evidence>
<comment type="subunit">
    <text evidence="6">Homodimer.</text>
</comment>
<dbReference type="OrthoDB" id="363185at2759"/>
<dbReference type="InParanoid" id="A0A1S3HM42"/>
<dbReference type="CDD" id="cd06223">
    <property type="entry name" value="PRTases_typeI"/>
    <property type="match status" value="1"/>
</dbReference>
<dbReference type="GO" id="GO:0006166">
    <property type="term" value="P:purine ribonucleoside salvage"/>
    <property type="evidence" value="ECO:0007669"/>
    <property type="project" value="UniProtKB-KW"/>
</dbReference>
<dbReference type="InterPro" id="IPR005764">
    <property type="entry name" value="Ade_phspho_trans"/>
</dbReference>
<dbReference type="GeneID" id="106156397"/>
<dbReference type="SUPFAM" id="SSF53271">
    <property type="entry name" value="PRTase-like"/>
    <property type="match status" value="1"/>
</dbReference>
<reference evidence="15" key="1">
    <citation type="submission" date="2025-08" db="UniProtKB">
        <authorList>
            <consortium name="RefSeq"/>
        </authorList>
    </citation>
    <scope>IDENTIFICATION</scope>
    <source>
        <tissue evidence="15">Gonads</tissue>
    </source>
</reference>
<dbReference type="STRING" id="7574.A0A1S3HM42"/>
<dbReference type="InterPro" id="IPR000836">
    <property type="entry name" value="PRTase_dom"/>
</dbReference>
<dbReference type="GO" id="GO:0006168">
    <property type="term" value="P:adenine salvage"/>
    <property type="evidence" value="ECO:0007669"/>
    <property type="project" value="InterPro"/>
</dbReference>
<dbReference type="Proteomes" id="UP000085678">
    <property type="component" value="Unplaced"/>
</dbReference>
<evidence type="ECO:0000256" key="3">
    <source>
        <dbReference type="ARBA" id="ARBA00004496"/>
    </source>
</evidence>